<name>A0A7S4E272_9STRA</name>
<dbReference type="AlphaFoldDB" id="A0A7S4E272"/>
<feature type="region of interest" description="Disordered" evidence="1">
    <location>
        <begin position="8"/>
        <end position="34"/>
    </location>
</feature>
<dbReference type="Proteomes" id="UP000789595">
    <property type="component" value="Unassembled WGS sequence"/>
</dbReference>
<feature type="region of interest" description="Disordered" evidence="1">
    <location>
        <begin position="160"/>
        <end position="209"/>
    </location>
</feature>
<evidence type="ECO:0000313" key="3">
    <source>
        <dbReference type="EMBL" id="CAH0365959.1"/>
    </source>
</evidence>
<accession>A0A7S4E272</accession>
<dbReference type="EMBL" id="HBIW01000138">
    <property type="protein sequence ID" value="CAE0684683.1"/>
    <property type="molecule type" value="Transcribed_RNA"/>
</dbReference>
<feature type="compositionally biased region" description="Polar residues" evidence="1">
    <location>
        <begin position="163"/>
        <end position="179"/>
    </location>
</feature>
<evidence type="ECO:0000313" key="4">
    <source>
        <dbReference type="Proteomes" id="UP000789595"/>
    </source>
</evidence>
<proteinExistence type="predicted"/>
<organism evidence="2">
    <name type="scientific">Pelagomonas calceolata</name>
    <dbReference type="NCBI Taxonomy" id="35677"/>
    <lineage>
        <taxon>Eukaryota</taxon>
        <taxon>Sar</taxon>
        <taxon>Stramenopiles</taxon>
        <taxon>Ochrophyta</taxon>
        <taxon>Pelagophyceae</taxon>
        <taxon>Pelagomonadales</taxon>
        <taxon>Pelagomonadaceae</taxon>
        <taxon>Pelagomonas</taxon>
    </lineage>
</organism>
<evidence type="ECO:0000313" key="2">
    <source>
        <dbReference type="EMBL" id="CAE0684683.1"/>
    </source>
</evidence>
<feature type="compositionally biased region" description="Low complexity" evidence="1">
    <location>
        <begin position="17"/>
        <end position="28"/>
    </location>
</feature>
<reference evidence="2" key="1">
    <citation type="submission" date="2021-01" db="EMBL/GenBank/DDBJ databases">
        <authorList>
            <person name="Corre E."/>
            <person name="Pelletier E."/>
            <person name="Niang G."/>
            <person name="Scheremetjew M."/>
            <person name="Finn R."/>
            <person name="Kale V."/>
            <person name="Holt S."/>
            <person name="Cochrane G."/>
            <person name="Meng A."/>
            <person name="Brown T."/>
            <person name="Cohen L."/>
        </authorList>
    </citation>
    <scope>NUCLEOTIDE SEQUENCE</scope>
    <source>
        <strain evidence="2">CCMP1756</strain>
    </source>
</reference>
<dbReference type="EMBL" id="CAKKNE010000001">
    <property type="protein sequence ID" value="CAH0365959.1"/>
    <property type="molecule type" value="Genomic_DNA"/>
</dbReference>
<protein>
    <submittedName>
        <fullName evidence="2">Uncharacterized protein</fullName>
    </submittedName>
</protein>
<evidence type="ECO:0000256" key="1">
    <source>
        <dbReference type="SAM" id="MobiDB-lite"/>
    </source>
</evidence>
<reference evidence="3" key="2">
    <citation type="submission" date="2021-11" db="EMBL/GenBank/DDBJ databases">
        <authorList>
            <consortium name="Genoscope - CEA"/>
            <person name="William W."/>
        </authorList>
    </citation>
    <scope>NUCLEOTIDE SEQUENCE</scope>
</reference>
<sequence>MDVVKRLRNALGNNRPSDATASSGGLADADADDVESLERLRDEARRACLEQMDSHLTQYLFEEQDRLPPPHYEEWIAALHPENATVTAGVVTKLDARFYKDQSDHRRLWNKYRPDARVDAVETIDAPLSPKDLMSAEDLSGLQSELEELEELRKLLVHVQGVRQRQQSPHGSKRQSFTPHPTPRVSDNAEAPRLSEEEIAVFDPFASTR</sequence>
<gene>
    <name evidence="2" type="ORF">PCAL00307_LOCUS117</name>
    <name evidence="3" type="ORF">PECAL_1P24240</name>
</gene>
<keyword evidence="4" id="KW-1185">Reference proteome</keyword>